<dbReference type="OrthoDB" id="9801912at2"/>
<keyword evidence="3 4" id="KW-0732">Signal</keyword>
<dbReference type="InterPro" id="IPR000914">
    <property type="entry name" value="SBP_5_dom"/>
</dbReference>
<dbReference type="Pfam" id="PF00496">
    <property type="entry name" value="SBP_bac_5"/>
    <property type="match status" value="1"/>
</dbReference>
<keyword evidence="7" id="KW-1185">Reference proteome</keyword>
<dbReference type="Gene3D" id="3.90.76.10">
    <property type="entry name" value="Dipeptide-binding Protein, Domain 1"/>
    <property type="match status" value="1"/>
</dbReference>
<dbReference type="AlphaFoldDB" id="A0A4R1J9C0"/>
<evidence type="ECO:0000256" key="1">
    <source>
        <dbReference type="ARBA" id="ARBA00005695"/>
    </source>
</evidence>
<dbReference type="GO" id="GO:0015833">
    <property type="term" value="P:peptide transport"/>
    <property type="evidence" value="ECO:0007669"/>
    <property type="project" value="TreeGrafter"/>
</dbReference>
<evidence type="ECO:0000256" key="4">
    <source>
        <dbReference type="SAM" id="SignalP"/>
    </source>
</evidence>
<comment type="caution">
    <text evidence="6">The sequence shown here is derived from an EMBL/GenBank/DDBJ whole genome shotgun (WGS) entry which is preliminary data.</text>
</comment>
<dbReference type="InterPro" id="IPR039424">
    <property type="entry name" value="SBP_5"/>
</dbReference>
<dbReference type="PANTHER" id="PTHR30290">
    <property type="entry name" value="PERIPLASMIC BINDING COMPONENT OF ABC TRANSPORTER"/>
    <property type="match status" value="1"/>
</dbReference>
<proteinExistence type="inferred from homology"/>
<evidence type="ECO:0000313" key="6">
    <source>
        <dbReference type="EMBL" id="TCK47192.1"/>
    </source>
</evidence>
<feature type="domain" description="Solute-binding protein family 5" evidence="5">
    <location>
        <begin position="69"/>
        <end position="431"/>
    </location>
</feature>
<dbReference type="Gene3D" id="3.10.105.10">
    <property type="entry name" value="Dipeptide-binding Protein, Domain 3"/>
    <property type="match status" value="1"/>
</dbReference>
<keyword evidence="2" id="KW-0813">Transport</keyword>
<dbReference type="PANTHER" id="PTHR30290:SF9">
    <property type="entry name" value="OLIGOPEPTIDE-BINDING PROTEIN APPA"/>
    <property type="match status" value="1"/>
</dbReference>
<evidence type="ECO:0000259" key="5">
    <source>
        <dbReference type="Pfam" id="PF00496"/>
    </source>
</evidence>
<reference evidence="6 7" key="1">
    <citation type="submission" date="2019-03" db="EMBL/GenBank/DDBJ databases">
        <title>Genomic Encyclopedia of Type Strains, Phase IV (KMG-IV): sequencing the most valuable type-strain genomes for metagenomic binning, comparative biology and taxonomic classification.</title>
        <authorList>
            <person name="Goeker M."/>
        </authorList>
    </citation>
    <scope>NUCLEOTIDE SEQUENCE [LARGE SCALE GENOMIC DNA]</scope>
    <source>
        <strain evidence="6 7">DSM 18577</strain>
    </source>
</reference>
<protein>
    <submittedName>
        <fullName evidence="6">Peptide/nickel transport system substrate-binding protein</fullName>
    </submittedName>
</protein>
<dbReference type="CDD" id="cd00995">
    <property type="entry name" value="PBP2_NikA_DppA_OppA_like"/>
    <property type="match status" value="1"/>
</dbReference>
<feature type="chain" id="PRO_5020301411" evidence="4">
    <location>
        <begin position="28"/>
        <end position="527"/>
    </location>
</feature>
<evidence type="ECO:0000313" key="7">
    <source>
        <dbReference type="Proteomes" id="UP000295565"/>
    </source>
</evidence>
<dbReference type="GO" id="GO:1904680">
    <property type="term" value="F:peptide transmembrane transporter activity"/>
    <property type="evidence" value="ECO:0007669"/>
    <property type="project" value="TreeGrafter"/>
</dbReference>
<dbReference type="EMBL" id="SMGD01000015">
    <property type="protein sequence ID" value="TCK47192.1"/>
    <property type="molecule type" value="Genomic_DNA"/>
</dbReference>
<feature type="signal peptide" evidence="4">
    <location>
        <begin position="1"/>
        <end position="27"/>
    </location>
</feature>
<evidence type="ECO:0000256" key="3">
    <source>
        <dbReference type="ARBA" id="ARBA00022729"/>
    </source>
</evidence>
<dbReference type="SUPFAM" id="SSF53850">
    <property type="entry name" value="Periplasmic binding protein-like II"/>
    <property type="match status" value="1"/>
</dbReference>
<dbReference type="Gene3D" id="3.40.190.10">
    <property type="entry name" value="Periplasmic binding protein-like II"/>
    <property type="match status" value="1"/>
</dbReference>
<name>A0A4R1J9C0_9GAMM</name>
<dbReference type="Proteomes" id="UP000295565">
    <property type="component" value="Unassembled WGS sequence"/>
</dbReference>
<dbReference type="RefSeq" id="WP_131913649.1">
    <property type="nucleotide sequence ID" value="NZ_OU594967.1"/>
</dbReference>
<sequence length="527" mass="60258">MCSSFLRNTFSLLLVFFILSFLPMAGAAPVKGSHVKIYVSSLPYLYTSHAVNGSLLRPANNERGWEYYMATSHSKISDTIYEFKLRQGVKFQDGTPFNADSVIENMKYFKKKPFLFSKINTVYDHAEKVDDYTVRFYLKEKYGTFLNDVIWIQFYTTKYLKKFGWNGKATCPNLAEAGPYGLGPYILSEGYIEGDRKTDKAVLIANPYYYDKDSVKVEKFTIYTKLDSKVALYDIMESEGHLDIMPIAFSDVKLVSSSPYAKLVTGPSTDNIAIHINMINGNEKLKDKKVRLALNRAIDQRELLNYAFSGYGQIKPTLASPNFPGVKDAVKNLKAYSEIESPKEIRQELKSTLDGLQLKVLTQQKYMFLWRSLDRDLRKVGVKLDFEIVDETTIFKQILSTNAGKNTKSWDLIVWGDDDWYFNHPWAATFVYQPNSVWSTMPADPLMGKYIDEMFRATANTPQFSEVLTKMINHVYKNAYMLVVPAPNKVVAVNKKVSYTPLPMASLPLWDIEVSDDHWSIKNNGDK</sequence>
<comment type="similarity">
    <text evidence="1">Belongs to the bacterial solute-binding protein 5 family.</text>
</comment>
<gene>
    <name evidence="6" type="ORF">EV690_2894</name>
</gene>
<organism evidence="6 7">
    <name type="scientific">Celerinatantimonas diazotrophica</name>
    <dbReference type="NCBI Taxonomy" id="412034"/>
    <lineage>
        <taxon>Bacteria</taxon>
        <taxon>Pseudomonadati</taxon>
        <taxon>Pseudomonadota</taxon>
        <taxon>Gammaproteobacteria</taxon>
        <taxon>Celerinatantimonadaceae</taxon>
        <taxon>Celerinatantimonas</taxon>
    </lineage>
</organism>
<evidence type="ECO:0000256" key="2">
    <source>
        <dbReference type="ARBA" id="ARBA00022448"/>
    </source>
</evidence>
<accession>A0A4R1J9C0</accession>